<accession>A0A8J6XDZ2</accession>
<dbReference type="RefSeq" id="WP_190824983.1">
    <property type="nucleotide sequence ID" value="NZ_CAWPPI010000008.1"/>
</dbReference>
<proteinExistence type="predicted"/>
<evidence type="ECO:0000313" key="2">
    <source>
        <dbReference type="Proteomes" id="UP000629098"/>
    </source>
</evidence>
<name>A0A8J6XDZ2_9CYAN</name>
<dbReference type="EMBL" id="JACXAE010000008">
    <property type="protein sequence ID" value="MBD2770682.1"/>
    <property type="molecule type" value="Genomic_DNA"/>
</dbReference>
<dbReference type="SUPFAM" id="SSF47413">
    <property type="entry name" value="lambda repressor-like DNA-binding domains"/>
    <property type="match status" value="1"/>
</dbReference>
<organism evidence="1 2">
    <name type="scientific">Iningainema tapete BLCC-T55</name>
    <dbReference type="NCBI Taxonomy" id="2748662"/>
    <lineage>
        <taxon>Bacteria</taxon>
        <taxon>Bacillati</taxon>
        <taxon>Cyanobacteriota</taxon>
        <taxon>Cyanophyceae</taxon>
        <taxon>Nostocales</taxon>
        <taxon>Scytonemataceae</taxon>
        <taxon>Iningainema tapete</taxon>
    </lineage>
</organism>
<gene>
    <name evidence="1" type="ORF">ICL16_00715</name>
</gene>
<evidence type="ECO:0000313" key="1">
    <source>
        <dbReference type="EMBL" id="MBD2770682.1"/>
    </source>
</evidence>
<dbReference type="AlphaFoldDB" id="A0A8J6XDZ2"/>
<reference evidence="1" key="1">
    <citation type="submission" date="2020-09" db="EMBL/GenBank/DDBJ databases">
        <title>Iningainema tapete sp. nov. (Scytonemataceae, Cyanobacteria) from greenhouses in central Florida (USA) produces two types of nodularin with biosynthetic potential for microcystin-LR and anabaenopeptins.</title>
        <authorList>
            <person name="Berthold D.E."/>
            <person name="Lefler F.W."/>
            <person name="Huang I.-S."/>
            <person name="Abdulla H."/>
            <person name="Zimba P.V."/>
            <person name="Laughinghouse H.D. IV."/>
        </authorList>
    </citation>
    <scope>NUCLEOTIDE SEQUENCE</scope>
    <source>
        <strain evidence="1">BLCCT55</strain>
    </source>
</reference>
<protein>
    <submittedName>
        <fullName evidence="1">Uncharacterized protein</fullName>
    </submittedName>
</protein>
<sequence length="163" mass="18726">MKIYEALRQALKEFEVPANKAAEICSVTKGFMSLFLSGKRSTPVENLDEWLNKLDAKYCGIKRFFYSLLYNSKEVNEQVNFNSATPETLVGLLDMDNESLFEMLSTEKLSVEKKIVQLIEAADDDTIEVVLSAIGRKWKRERQQRNNIQNNYVSNYPEESIAV</sequence>
<keyword evidence="2" id="KW-1185">Reference proteome</keyword>
<dbReference type="InterPro" id="IPR010982">
    <property type="entry name" value="Lambda_DNA-bd_dom_sf"/>
</dbReference>
<dbReference type="Proteomes" id="UP000629098">
    <property type="component" value="Unassembled WGS sequence"/>
</dbReference>
<dbReference type="GO" id="GO:0003677">
    <property type="term" value="F:DNA binding"/>
    <property type="evidence" value="ECO:0007669"/>
    <property type="project" value="InterPro"/>
</dbReference>
<comment type="caution">
    <text evidence="1">The sequence shown here is derived from an EMBL/GenBank/DDBJ whole genome shotgun (WGS) entry which is preliminary data.</text>
</comment>